<dbReference type="KEGG" id="nvn:NVIE_028700"/>
<dbReference type="EMBL" id="CP007536">
    <property type="protein sequence ID" value="AIC17145.1"/>
    <property type="molecule type" value="Genomic_DNA"/>
</dbReference>
<evidence type="ECO:0000313" key="2">
    <source>
        <dbReference type="EMBL" id="AIC17145.1"/>
    </source>
</evidence>
<dbReference type="Proteomes" id="UP000027093">
    <property type="component" value="Chromosome"/>
</dbReference>
<feature type="compositionally biased region" description="Basic and acidic residues" evidence="1">
    <location>
        <begin position="1"/>
        <end position="14"/>
    </location>
</feature>
<reference evidence="2 3" key="1">
    <citation type="journal article" date="2014" name="Int. J. Syst. Evol. Microbiol.">
        <title>Nitrososphaera viennensis gen. nov., sp. nov., an aerobic and mesophilic, ammonia-oxidizing archaeon from soil and a member of the archaeal phylum Thaumarchaeota.</title>
        <authorList>
            <person name="Stieglmeier M."/>
            <person name="Klingl A."/>
            <person name="Alves R.J."/>
            <person name="Rittmann S.K."/>
            <person name="Melcher M."/>
            <person name="Leisch N."/>
            <person name="Schleper C."/>
        </authorList>
    </citation>
    <scope>NUCLEOTIDE SEQUENCE [LARGE SCALE GENOMIC DNA]</scope>
    <source>
        <strain evidence="2">EN76</strain>
    </source>
</reference>
<evidence type="ECO:0000256" key="1">
    <source>
        <dbReference type="SAM" id="MobiDB-lite"/>
    </source>
</evidence>
<organism evidence="2 3">
    <name type="scientific">Nitrososphaera viennensis EN76</name>
    <dbReference type="NCBI Taxonomy" id="926571"/>
    <lineage>
        <taxon>Archaea</taxon>
        <taxon>Nitrososphaerota</taxon>
        <taxon>Nitrososphaeria</taxon>
        <taxon>Nitrososphaerales</taxon>
        <taxon>Nitrososphaeraceae</taxon>
        <taxon>Nitrososphaera</taxon>
    </lineage>
</organism>
<feature type="compositionally biased region" description="Basic and acidic residues" evidence="1">
    <location>
        <begin position="25"/>
        <end position="61"/>
    </location>
</feature>
<dbReference type="STRING" id="926571.NVIE_028700"/>
<gene>
    <name evidence="2" type="ORF">NVIE_028700</name>
</gene>
<dbReference type="GeneID" id="74948104"/>
<evidence type="ECO:0000313" key="3">
    <source>
        <dbReference type="Proteomes" id="UP000027093"/>
    </source>
</evidence>
<dbReference type="AlphaFoldDB" id="A0A060HPT3"/>
<protein>
    <submittedName>
        <fullName evidence="2">Uncharacterized protein</fullName>
    </submittedName>
</protein>
<proteinExistence type="predicted"/>
<accession>A0A060HPT3</accession>
<dbReference type="RefSeq" id="WP_075055756.1">
    <property type="nucleotide sequence ID" value="NZ_CP007536.1"/>
</dbReference>
<keyword evidence="3" id="KW-1185">Reference proteome</keyword>
<sequence length="61" mass="7145">MSKETRNPAKRDQALNDATEGQFGEEPRPEVRPNVEKKKDQSRNTAKDIQERANREKRYAM</sequence>
<name>A0A060HPT3_9ARCH</name>
<feature type="region of interest" description="Disordered" evidence="1">
    <location>
        <begin position="1"/>
        <end position="61"/>
    </location>
</feature>
<dbReference type="HOGENOM" id="CLU_2857207_0_0_2"/>